<keyword evidence="7 9" id="KW-0804">Transcription</keyword>
<dbReference type="OrthoDB" id="103819at2759"/>
<evidence type="ECO:0000256" key="9">
    <source>
        <dbReference type="RuleBase" id="RU364134"/>
    </source>
</evidence>
<evidence type="ECO:0000256" key="2">
    <source>
        <dbReference type="ARBA" id="ARBA00009354"/>
    </source>
</evidence>
<keyword evidence="6 9" id="KW-0010">Activator</keyword>
<dbReference type="GO" id="GO:0045944">
    <property type="term" value="P:positive regulation of transcription by RNA polymerase II"/>
    <property type="evidence" value="ECO:0007669"/>
    <property type="project" value="TreeGrafter"/>
</dbReference>
<protein>
    <recommendedName>
        <fullName evidence="3 9">Mediator of RNA polymerase II transcription subunit 13</fullName>
    </recommendedName>
</protein>
<organism evidence="13 14">
    <name type="scientific">Tetracentron sinense</name>
    <name type="common">Spur-leaf</name>
    <dbReference type="NCBI Taxonomy" id="13715"/>
    <lineage>
        <taxon>Eukaryota</taxon>
        <taxon>Viridiplantae</taxon>
        <taxon>Streptophyta</taxon>
        <taxon>Embryophyta</taxon>
        <taxon>Tracheophyta</taxon>
        <taxon>Spermatophyta</taxon>
        <taxon>Magnoliopsida</taxon>
        <taxon>Trochodendrales</taxon>
        <taxon>Trochodendraceae</taxon>
        <taxon>Tetracentron</taxon>
    </lineage>
</organism>
<evidence type="ECO:0000256" key="7">
    <source>
        <dbReference type="ARBA" id="ARBA00023163"/>
    </source>
</evidence>
<keyword evidence="8 9" id="KW-0539">Nucleus</keyword>
<dbReference type="Pfam" id="PF06333">
    <property type="entry name" value="Med13_C"/>
    <property type="match status" value="1"/>
</dbReference>
<comment type="function">
    <text evidence="9">Component of the Mediator complex, a coactivator involved in regulated transcription of nearly all RNA polymerase II-dependent genes. Mediator functions as a bridge to convey information from gene-specific regulatory proteins to the basal RNA polymerase II transcription machinery. Mediator is recruited to promoters by direct interactions with regulatory proteins and serves as a scaffold for the assembly of a functional preinitiation complex with RNA polymerase II and the general transcription factors.</text>
</comment>
<keyword evidence="14" id="KW-1185">Reference proteome</keyword>
<feature type="region of interest" description="Disordered" evidence="10">
    <location>
        <begin position="734"/>
        <end position="753"/>
    </location>
</feature>
<accession>A0A835DCN6</accession>
<evidence type="ECO:0000259" key="12">
    <source>
        <dbReference type="Pfam" id="PF18296"/>
    </source>
</evidence>
<comment type="subcellular location">
    <subcellularLocation>
        <location evidence="1 9">Nucleus</location>
    </subcellularLocation>
</comment>
<feature type="compositionally biased region" description="Polar residues" evidence="10">
    <location>
        <begin position="1142"/>
        <end position="1151"/>
    </location>
</feature>
<evidence type="ECO:0000313" key="13">
    <source>
        <dbReference type="EMBL" id="KAF8398563.1"/>
    </source>
</evidence>
<evidence type="ECO:0000256" key="1">
    <source>
        <dbReference type="ARBA" id="ARBA00004123"/>
    </source>
</evidence>
<feature type="compositionally biased region" description="Low complexity" evidence="10">
    <location>
        <begin position="33"/>
        <end position="54"/>
    </location>
</feature>
<feature type="region of interest" description="Disordered" evidence="10">
    <location>
        <begin position="333"/>
        <end position="353"/>
    </location>
</feature>
<dbReference type="InterPro" id="IPR051139">
    <property type="entry name" value="Mediator_complx_sub13"/>
</dbReference>
<evidence type="ECO:0000256" key="4">
    <source>
        <dbReference type="ARBA" id="ARBA00022491"/>
    </source>
</evidence>
<evidence type="ECO:0000256" key="10">
    <source>
        <dbReference type="SAM" id="MobiDB-lite"/>
    </source>
</evidence>
<dbReference type="EMBL" id="JABCRI010000011">
    <property type="protein sequence ID" value="KAF8398563.1"/>
    <property type="molecule type" value="Genomic_DNA"/>
</dbReference>
<proteinExistence type="inferred from homology"/>
<comment type="subunit">
    <text evidence="9">Component of the Mediator complex.</text>
</comment>
<keyword evidence="4 9" id="KW-0678">Repressor</keyword>
<reference evidence="13 14" key="1">
    <citation type="submission" date="2020-04" db="EMBL/GenBank/DDBJ databases">
        <title>Plant Genome Project.</title>
        <authorList>
            <person name="Zhang R.-G."/>
        </authorList>
    </citation>
    <scope>NUCLEOTIDE SEQUENCE [LARGE SCALE GENOMIC DNA]</scope>
    <source>
        <strain evidence="13">YNK0</strain>
        <tissue evidence="13">Leaf</tissue>
    </source>
</reference>
<evidence type="ECO:0000256" key="5">
    <source>
        <dbReference type="ARBA" id="ARBA00023015"/>
    </source>
</evidence>
<dbReference type="PANTHER" id="PTHR48249:SF3">
    <property type="entry name" value="MEDIATOR OF RNA POLYMERASE II TRANSCRIPTION SUBUNIT 13"/>
    <property type="match status" value="1"/>
</dbReference>
<evidence type="ECO:0000259" key="11">
    <source>
        <dbReference type="Pfam" id="PF06333"/>
    </source>
</evidence>
<gene>
    <name evidence="13" type="ORF">HHK36_017494</name>
</gene>
<keyword evidence="5 9" id="KW-0805">Transcription regulation</keyword>
<feature type="domain" description="MID" evidence="12">
    <location>
        <begin position="814"/>
        <end position="1022"/>
    </location>
</feature>
<feature type="region of interest" description="Disordered" evidence="10">
    <location>
        <begin position="1142"/>
        <end position="1183"/>
    </location>
</feature>
<evidence type="ECO:0000256" key="6">
    <source>
        <dbReference type="ARBA" id="ARBA00023159"/>
    </source>
</evidence>
<dbReference type="InterPro" id="IPR009401">
    <property type="entry name" value="Med13_C"/>
</dbReference>
<comment type="similarity">
    <text evidence="2 9">Belongs to the Mediator complex subunit 13 family.</text>
</comment>
<dbReference type="Pfam" id="PF18296">
    <property type="entry name" value="MID_MedPIWI"/>
    <property type="match status" value="1"/>
</dbReference>
<feature type="region of interest" description="Disordered" evidence="10">
    <location>
        <begin position="77"/>
        <end position="101"/>
    </location>
</feature>
<feature type="domain" description="Mediator complex subunit Med13 C-terminal" evidence="11">
    <location>
        <begin position="1184"/>
        <end position="1285"/>
    </location>
</feature>
<feature type="compositionally biased region" description="Low complexity" evidence="10">
    <location>
        <begin position="1152"/>
        <end position="1165"/>
    </location>
</feature>
<sequence>MGPFLSSDFGGAGKIDSVDGLWTESNGVRLQSIYNSSSNSSSSSISSISSTSTDSDYRMSTGAGDLEADADSLTCRQSDMSSNDQFDNDGHKLVSKRPRTGMTESFGQVGTVINATIQEAYKSDYGSVEVNNSVITGVENDQLGSNWDWDDDDRGMGMDIQSLLSEFGDFGDFFENDTLPFGEPPGTAESQALMFSVADCGDIGGSPCPGGMDVTDQMLLPLGFQSFESFNPPPAAVQEESQNQNLEIAKNALLSGAGSYYSAPSTGEFDHLSKDEALMTFAPEYRAVETPASEFSSSIFRSPYLPKSRKVESSQSSSNIYIYGAMPPSPCLDGSDEKPGIPVNSKGGAGRRDASSILHSTKYYTHVESGKELLDRILFASDNSNATCEGVQTSFSGFNSTSAVKSAHRKMVGSTAGHFLLSMRTVLATEVECIMFQAAMCRIRHTLLSSSNLIPIGLSRLTGSTVLDQLPGDPSTVTDKMSSKYEVKKKESIPVRIAGDMDGGMLDGPLNAPVGVWRSVGVPKGAKPINSSNIDIPPSLPHNSFNEDRMVTNGQNQPLQELLDAMVLLVQQATSFVDVALDADYSDGPYGWLALQEQWRRGFSCGPSMVHAGCGGNLAACHSLDIAGVELLDPLSADVHASSVIGLLQSDIKTALKSAFGNLDGPLSVTDWCKGRSQSGDAGTIGDGFSAESAVSESKDSSITVPLAVGEPISPPQSSGGPCLKVSSATDGARVDETCQRRSNQEICSSESEQQMSFSRLRPTLFVLPLPAILVGYQDDWLKTSANSLQLWEKAPLEPYAPPKHSYYELSVPVYEGCKLGTHSPQNLGSQMDEASGKWSSPGFVLLDCPQSMKIESSNASVVGSISDYLLSLSNGWDLTSFLKSLSKVLKALRLGSSLTVNSKEGNGGPCMVIYVVCPFPEPIAVLQTVIESSTAIGSTILSLDKEKRSILHTQVAKALSCSAAVEEASMSNVLTLSGFSVPKLVLQIVTVDAIFRVTSPSLNELVLLKEIAFTVYNKARRIARASYNDVVQSSSVSGRSHSALMHMTSPIPGMWKDCVAPRITGSSLPREGELDAGLRPGTWDNSWQISRTGGLNCDPNRTGDFLLQDDVRYLFEPLFILAEPGSVEHGASAIMLGNAASESSRPMSDDSNSGGFMQSSSSAGNADIGQSSLLDMSEPDGVGSNHQKTASLHCCYGWTEDWRWLVCIWTDSRGELLDSHIFPFGGISSRQDTKGLQCLFVQVLRQGCQIISCSSADVGMAKPRDIVITRIGCFYELECQEWQKAIYLVGGTEVKKWPLQLRRSVPDGIPASSNGTSLQQQELSLLQERTLPSSPSPSLYSPLTKASGYMKGGLGQTNTRKQLMGGHTPVDSSRGLFQWVQSICFIGVSIDHSLHLVFQADTSSPAKQCAGGTQGGGSMGPGYLEGFSPVKSLGSTSASYILIPSPSMRFLPPTPLQLPTCLTAESPPLAHLLHSKGSAIPLSTGFVVSKAVPSMRKDSSRMVKEEWPTVLSVSLVDYYGGNNIIQEKMIKGNIKQGRGLIAEARDYEIETHLILESVAAELHSLSWMTVSPAYLERRTSLPFHCDMVLRLRRLLHFADKEFSRPPEKS</sequence>
<evidence type="ECO:0000256" key="8">
    <source>
        <dbReference type="ARBA" id="ARBA00023242"/>
    </source>
</evidence>
<name>A0A835DCN6_TETSI</name>
<evidence type="ECO:0000313" key="14">
    <source>
        <dbReference type="Proteomes" id="UP000655225"/>
    </source>
</evidence>
<dbReference type="PANTHER" id="PTHR48249">
    <property type="entry name" value="MEDIATOR OF RNA POLYMERASE II TRANSCRIPTION SUBUNIT 13"/>
    <property type="match status" value="1"/>
</dbReference>
<dbReference type="Proteomes" id="UP000655225">
    <property type="component" value="Unassembled WGS sequence"/>
</dbReference>
<feature type="region of interest" description="Disordered" evidence="10">
    <location>
        <begin position="33"/>
        <end position="64"/>
    </location>
</feature>
<dbReference type="GO" id="GO:0016592">
    <property type="term" value="C:mediator complex"/>
    <property type="evidence" value="ECO:0007669"/>
    <property type="project" value="InterPro"/>
</dbReference>
<comment type="caution">
    <text evidence="13">The sequence shown here is derived from an EMBL/GenBank/DDBJ whole genome shotgun (WGS) entry which is preliminary data.</text>
</comment>
<feature type="compositionally biased region" description="Basic and acidic residues" evidence="10">
    <location>
        <begin position="734"/>
        <end position="744"/>
    </location>
</feature>
<dbReference type="InterPro" id="IPR041285">
    <property type="entry name" value="MID_MedPIWI"/>
</dbReference>
<dbReference type="OMA" id="ADSMACH"/>
<dbReference type="GO" id="GO:0003713">
    <property type="term" value="F:transcription coactivator activity"/>
    <property type="evidence" value="ECO:0007669"/>
    <property type="project" value="TreeGrafter"/>
</dbReference>
<evidence type="ECO:0000256" key="3">
    <source>
        <dbReference type="ARBA" id="ARBA00019618"/>
    </source>
</evidence>